<dbReference type="InterPro" id="IPR016172">
    <property type="entry name" value="D-lactate_DH_C-sub1"/>
</dbReference>
<organism evidence="10 11">
    <name type="scientific">Sphingobium lactosutens DS20</name>
    <dbReference type="NCBI Taxonomy" id="1331060"/>
    <lineage>
        <taxon>Bacteria</taxon>
        <taxon>Pseudomonadati</taxon>
        <taxon>Pseudomonadota</taxon>
        <taxon>Alphaproteobacteria</taxon>
        <taxon>Sphingomonadales</taxon>
        <taxon>Sphingomonadaceae</taxon>
        <taxon>Sphingobium</taxon>
    </lineage>
</organism>
<keyword evidence="5" id="KW-0997">Cell inner membrane</keyword>
<evidence type="ECO:0000256" key="7">
    <source>
        <dbReference type="PIRSR" id="PIRSR000101-1"/>
    </source>
</evidence>
<keyword evidence="5" id="KW-0472">Membrane</keyword>
<dbReference type="NCBIfam" id="NF008387">
    <property type="entry name" value="PRK11183.1"/>
    <property type="match status" value="1"/>
</dbReference>
<dbReference type="Gene3D" id="3.30.43.10">
    <property type="entry name" value="Uridine Diphospho-n-acetylenolpyruvylglucosamine Reductase, domain 2"/>
    <property type="match status" value="2"/>
</dbReference>
<dbReference type="InterPro" id="IPR016167">
    <property type="entry name" value="FAD-bd_PCMH_sub1"/>
</dbReference>
<comment type="catalytic activity">
    <reaction evidence="5 6">
        <text>(R)-lactate + a quinone = a quinol + pyruvate</text>
        <dbReference type="Rhea" id="RHEA:51468"/>
        <dbReference type="ChEBI" id="CHEBI:15361"/>
        <dbReference type="ChEBI" id="CHEBI:16004"/>
        <dbReference type="ChEBI" id="CHEBI:24646"/>
        <dbReference type="ChEBI" id="CHEBI:132124"/>
        <dbReference type="EC" id="1.1.5.12"/>
    </reaction>
</comment>
<comment type="function">
    <text evidence="5 6">Catalyzes the oxidation of D-lactate to pyruvate.</text>
</comment>
<evidence type="ECO:0000256" key="8">
    <source>
        <dbReference type="SAM" id="MobiDB-lite"/>
    </source>
</evidence>
<dbReference type="Pfam" id="PF09330">
    <property type="entry name" value="Lact-deh-memb"/>
    <property type="match status" value="1"/>
</dbReference>
<comment type="similarity">
    <text evidence="5">Belongs to the quinone-dependent D-lactate dehydrogenase family.</text>
</comment>
<feature type="binding site" evidence="5 7">
    <location>
        <begin position="68"/>
        <end position="72"/>
    </location>
    <ligand>
        <name>FAD</name>
        <dbReference type="ChEBI" id="CHEBI:57692"/>
    </ligand>
</feature>
<dbReference type="InterPro" id="IPR036318">
    <property type="entry name" value="FAD-bd_PCMH-like_sf"/>
</dbReference>
<sequence length="566" mass="62125">MSDLLPRLRAIVRHRHVLTSDRQTARYRAGYRTGSGATLAVVRPGSLVELWRVAKACVAADVSIIMQAANTGLTGGSTPDGDDYPGGCVVISTTRIAALHLIDGGRQAICLPGTTLHALEQALAPLGREPHSVIGSSCFGASVVGGICNNSGGSLVQRGPAFTQLSLHAVVRPDGTLDLVNHLGVALGDDPETILRRLDAGDFDAANVEDAADRWAHDHDYAAHVRAVDSATPARFNADARRLFEASGSAGKAIVFAVRVDSFPKEEGAVTFYIGTNDPARLTRLRRTILRDFSALPIAGEYMHRDAFDIADRYGKDMFVAIERIGTARLPRLFAAKAWVDALPFVRPGASDRMMQRAGRLLPDHLPSEMRLFRDRFDHHLLLKMPASGVSEARALLRADCTGDEADHFECTPRLAAKAFLHRFVAAGAAVRYRAVHRRTVADIVALDIALPRNASDWQEILPPDLAEQCVHSLYYGHFFCHVFHQDYIVRAGVDPLAFEHRIWALLDARGAEYPAEHNVGHLYRAKPALEHFYRSIDPRNQCNPGLGQTSRERYWGEQQKEAARP</sequence>
<dbReference type="GO" id="GO:0031234">
    <property type="term" value="C:extrinsic component of cytoplasmic side of plasma membrane"/>
    <property type="evidence" value="ECO:0007669"/>
    <property type="project" value="UniProtKB-UniRule"/>
</dbReference>
<proteinExistence type="inferred from homology"/>
<evidence type="ECO:0000256" key="2">
    <source>
        <dbReference type="ARBA" id="ARBA00022630"/>
    </source>
</evidence>
<keyword evidence="4 5" id="KW-0560">Oxidoreductase</keyword>
<dbReference type="Proteomes" id="UP000015531">
    <property type="component" value="Unassembled WGS sequence"/>
</dbReference>
<dbReference type="PANTHER" id="PTHR43716">
    <property type="entry name" value="D-2-HYDROXYGLUTARATE DEHYDROGENASE, MITOCHONDRIAL"/>
    <property type="match status" value="1"/>
</dbReference>
<dbReference type="InterPro" id="IPR051264">
    <property type="entry name" value="FAD-oxidored/transferase_4"/>
</dbReference>
<comment type="subcellular location">
    <subcellularLocation>
        <location evidence="5">Cell inner membrane</location>
        <topology evidence="5">Peripheral membrane protein</topology>
        <orientation evidence="5">Cytoplasmic side</orientation>
    </subcellularLocation>
</comment>
<dbReference type="Pfam" id="PF01565">
    <property type="entry name" value="FAD_binding_4"/>
    <property type="match status" value="1"/>
</dbReference>
<keyword evidence="5" id="KW-1003">Cell membrane</keyword>
<dbReference type="SUPFAM" id="SSF56176">
    <property type="entry name" value="FAD-binding/transporter-associated domain-like"/>
    <property type="match status" value="1"/>
</dbReference>
<dbReference type="Gene3D" id="3.30.465.10">
    <property type="match status" value="1"/>
</dbReference>
<accession>T0IM14</accession>
<keyword evidence="11" id="KW-1185">Reference proteome</keyword>
<evidence type="ECO:0000256" key="5">
    <source>
        <dbReference type="HAMAP-Rule" id="MF_02092"/>
    </source>
</evidence>
<dbReference type="GO" id="GO:0004458">
    <property type="term" value="F:D-lactate dehydrogenase (cytochrome) activity"/>
    <property type="evidence" value="ECO:0007669"/>
    <property type="project" value="UniProtKB-UniRule"/>
</dbReference>
<dbReference type="GO" id="GO:0022904">
    <property type="term" value="P:respiratory electron transport chain"/>
    <property type="evidence" value="ECO:0007669"/>
    <property type="project" value="InterPro"/>
</dbReference>
<dbReference type="OrthoDB" id="9772552at2"/>
<evidence type="ECO:0000259" key="9">
    <source>
        <dbReference type="PROSITE" id="PS51387"/>
    </source>
</evidence>
<dbReference type="HAMAP" id="MF_02092">
    <property type="entry name" value="DLDH_Dld"/>
    <property type="match status" value="1"/>
</dbReference>
<name>T0IM14_9SPHN</name>
<dbReference type="Gene3D" id="3.30.70.610">
    <property type="entry name" value="D-lactate dehydrogenase, cap domain, subdomain 1"/>
    <property type="match status" value="2"/>
</dbReference>
<feature type="binding site" evidence="5 7">
    <location>
        <begin position="76"/>
        <end position="77"/>
    </location>
    <ligand>
        <name>FAD</name>
        <dbReference type="ChEBI" id="CHEBI:57692"/>
    </ligand>
</feature>
<feature type="domain" description="FAD-binding PCMH-type" evidence="9">
    <location>
        <begin position="34"/>
        <end position="265"/>
    </location>
</feature>
<dbReference type="InterPro" id="IPR006094">
    <property type="entry name" value="Oxid_FAD_bind_N"/>
</dbReference>
<dbReference type="GO" id="GO:0071949">
    <property type="term" value="F:FAD binding"/>
    <property type="evidence" value="ECO:0007669"/>
    <property type="project" value="InterPro"/>
</dbReference>
<dbReference type="GO" id="GO:0102029">
    <property type="term" value="F:D-lactate dehydrogenase (quinone) activity"/>
    <property type="evidence" value="ECO:0007669"/>
    <property type="project" value="UniProtKB-EC"/>
</dbReference>
<dbReference type="eggNOG" id="COG0277">
    <property type="taxonomic scope" value="Bacteria"/>
</dbReference>
<dbReference type="GO" id="GO:0006089">
    <property type="term" value="P:lactate metabolic process"/>
    <property type="evidence" value="ECO:0007669"/>
    <property type="project" value="UniProtKB-UniRule"/>
</dbReference>
<dbReference type="InterPro" id="IPR016164">
    <property type="entry name" value="FAD-linked_Oxase-like_C"/>
</dbReference>
<dbReference type="GO" id="GO:0055085">
    <property type="term" value="P:transmembrane transport"/>
    <property type="evidence" value="ECO:0007669"/>
    <property type="project" value="InterPro"/>
</dbReference>
<feature type="binding site" evidence="5 7">
    <location>
        <position position="255"/>
    </location>
    <ligand>
        <name>FAD</name>
        <dbReference type="ChEBI" id="CHEBI:57692"/>
    </ligand>
</feature>
<feature type="binding site" evidence="5 7">
    <location>
        <position position="142"/>
    </location>
    <ligand>
        <name>FAD</name>
        <dbReference type="ChEBI" id="CHEBI:57692"/>
    </ligand>
</feature>
<feature type="region of interest" description="Disordered" evidence="8">
    <location>
        <begin position="544"/>
        <end position="566"/>
    </location>
</feature>
<evidence type="ECO:0000256" key="4">
    <source>
        <dbReference type="ARBA" id="ARBA00023002"/>
    </source>
</evidence>
<feature type="binding site" evidence="5 7">
    <location>
        <position position="152"/>
    </location>
    <ligand>
        <name>FAD</name>
        <dbReference type="ChEBI" id="CHEBI:57692"/>
    </ligand>
</feature>
<evidence type="ECO:0000313" key="11">
    <source>
        <dbReference type="Proteomes" id="UP000015531"/>
    </source>
</evidence>
<dbReference type="AlphaFoldDB" id="T0IM14"/>
<dbReference type="InterPro" id="IPR016169">
    <property type="entry name" value="FAD-bd_PCMH_sub2"/>
</dbReference>
<feature type="binding site" evidence="7">
    <location>
        <position position="250"/>
    </location>
    <ligand>
        <name>FAD</name>
        <dbReference type="ChEBI" id="CHEBI:57692"/>
    </ligand>
</feature>
<comment type="caution">
    <text evidence="10">The sequence shown here is derived from an EMBL/GenBank/DDBJ whole genome shotgun (WGS) entry which is preliminary data.</text>
</comment>
<dbReference type="InterPro" id="IPR015409">
    <property type="entry name" value="Lactate_DH_C"/>
</dbReference>
<dbReference type="InterPro" id="IPR016173">
    <property type="entry name" value="D-lactate_DH_C-sub2"/>
</dbReference>
<feature type="compositionally biased region" description="Basic and acidic residues" evidence="8">
    <location>
        <begin position="551"/>
        <end position="566"/>
    </location>
</feature>
<comment type="cofactor">
    <cofactor evidence="1 5 6 7">
        <name>FAD</name>
        <dbReference type="ChEBI" id="CHEBI:57692"/>
    </cofactor>
</comment>
<dbReference type="InterPro" id="IPR016166">
    <property type="entry name" value="FAD-bd_PCMH"/>
</dbReference>
<dbReference type="PATRIC" id="fig|1331060.3.peg.3600"/>
<keyword evidence="2 5" id="KW-0285">Flavoprotein</keyword>
<keyword evidence="5 6" id="KW-0874">Quinone</keyword>
<protein>
    <recommendedName>
        <fullName evidence="5">Quinone-dependent D-lactate dehydrogenase</fullName>
        <ecNumber evidence="5">1.1.5.12</ecNumber>
    </recommendedName>
    <alternativeName>
        <fullName evidence="5">D-lactate dehydrogenase</fullName>
        <shortName evidence="5">D-LDH</shortName>
    </alternativeName>
</protein>
<evidence type="ECO:0000256" key="6">
    <source>
        <dbReference type="PIRNR" id="PIRNR000101"/>
    </source>
</evidence>
<reference evidence="10 11" key="1">
    <citation type="journal article" date="2013" name="Genome Announc.">
        <title>Draft Genome Sequence of Sphingobium lactosutens Strain DS20T, Isolated from a Hexachlorocyclohexane Dumpsite.</title>
        <authorList>
            <person name="Kumar R."/>
            <person name="Dwivedi V."/>
            <person name="Negi V."/>
            <person name="Khurana J.P."/>
            <person name="Lal R."/>
        </authorList>
    </citation>
    <scope>NUCLEOTIDE SEQUENCE [LARGE SCALE GENOMIC DNA]</scope>
    <source>
        <strain evidence="10 11">DS20</strain>
    </source>
</reference>
<dbReference type="InterPro" id="IPR012256">
    <property type="entry name" value="D_lactate_DH"/>
</dbReference>
<gene>
    <name evidence="5" type="primary">dld</name>
    <name evidence="10" type="ORF">RLDS_18650</name>
</gene>
<dbReference type="SUPFAM" id="SSF55103">
    <property type="entry name" value="FAD-linked oxidases, C-terminal domain"/>
    <property type="match status" value="1"/>
</dbReference>
<dbReference type="PANTHER" id="PTHR43716:SF1">
    <property type="entry name" value="D-2-HYDROXYGLUTARATE DEHYDROGENASE, MITOCHONDRIAL"/>
    <property type="match status" value="1"/>
</dbReference>
<evidence type="ECO:0000256" key="3">
    <source>
        <dbReference type="ARBA" id="ARBA00022827"/>
    </source>
</evidence>
<dbReference type="PIRSF" id="PIRSF000101">
    <property type="entry name" value="D-lactate_dh"/>
    <property type="match status" value="1"/>
</dbReference>
<evidence type="ECO:0000313" key="10">
    <source>
        <dbReference type="EMBL" id="EQB12795.1"/>
    </source>
</evidence>
<dbReference type="RefSeq" id="WP_021227293.1">
    <property type="nucleotide sequence ID" value="NZ_ATDP01000101.1"/>
</dbReference>
<dbReference type="EC" id="1.1.5.12" evidence="5"/>
<dbReference type="EMBL" id="ATDP01000101">
    <property type="protein sequence ID" value="EQB12795.1"/>
    <property type="molecule type" value="Genomic_DNA"/>
</dbReference>
<keyword evidence="3 5" id="KW-0274">FAD</keyword>
<dbReference type="GO" id="GO:0048038">
    <property type="term" value="F:quinone binding"/>
    <property type="evidence" value="ECO:0007669"/>
    <property type="project" value="UniProtKB-KW"/>
</dbReference>
<feature type="binding site" evidence="5 7">
    <location>
        <position position="135"/>
    </location>
    <ligand>
        <name>FAD</name>
        <dbReference type="ChEBI" id="CHEBI:57692"/>
    </ligand>
</feature>
<dbReference type="PROSITE" id="PS51387">
    <property type="entry name" value="FAD_PCMH"/>
    <property type="match status" value="1"/>
</dbReference>
<dbReference type="Gene3D" id="3.30.1370.20">
    <property type="entry name" value="D-lactate dehydrogenase, cap domain, subdomain 2"/>
    <property type="match status" value="1"/>
</dbReference>
<evidence type="ECO:0000256" key="1">
    <source>
        <dbReference type="ARBA" id="ARBA00001974"/>
    </source>
</evidence>